<accession>A0A428NVM4</accession>
<dbReference type="AlphaFoldDB" id="A0A428NVM4"/>
<evidence type="ECO:0000313" key="2">
    <source>
        <dbReference type="EMBL" id="RSL44878.1"/>
    </source>
</evidence>
<organism evidence="2 3">
    <name type="scientific">Fusarium duplospermum</name>
    <dbReference type="NCBI Taxonomy" id="1325734"/>
    <lineage>
        <taxon>Eukaryota</taxon>
        <taxon>Fungi</taxon>
        <taxon>Dikarya</taxon>
        <taxon>Ascomycota</taxon>
        <taxon>Pezizomycotina</taxon>
        <taxon>Sordariomycetes</taxon>
        <taxon>Hypocreomycetidae</taxon>
        <taxon>Hypocreales</taxon>
        <taxon>Nectriaceae</taxon>
        <taxon>Fusarium</taxon>
        <taxon>Fusarium solani species complex</taxon>
    </lineage>
</organism>
<gene>
    <name evidence="2" type="ORF">CEP54_014506</name>
</gene>
<dbReference type="EMBL" id="NKCI01000278">
    <property type="protein sequence ID" value="RSL44878.1"/>
    <property type="molecule type" value="Genomic_DNA"/>
</dbReference>
<name>A0A428NVM4_9HYPO</name>
<evidence type="ECO:0000256" key="1">
    <source>
        <dbReference type="SAM" id="MobiDB-lite"/>
    </source>
</evidence>
<dbReference type="OrthoDB" id="10419609at2759"/>
<evidence type="ECO:0000313" key="3">
    <source>
        <dbReference type="Proteomes" id="UP000288168"/>
    </source>
</evidence>
<feature type="compositionally biased region" description="Polar residues" evidence="1">
    <location>
        <begin position="172"/>
        <end position="186"/>
    </location>
</feature>
<feature type="region of interest" description="Disordered" evidence="1">
    <location>
        <begin position="158"/>
        <end position="204"/>
    </location>
</feature>
<comment type="caution">
    <text evidence="2">The sequence shown here is derived from an EMBL/GenBank/DDBJ whole genome shotgun (WGS) entry which is preliminary data.</text>
</comment>
<reference evidence="2 3" key="1">
    <citation type="submission" date="2017-06" db="EMBL/GenBank/DDBJ databases">
        <title>Comparative genomic analysis of Ambrosia Fusariam Clade fungi.</title>
        <authorList>
            <person name="Stajich J.E."/>
            <person name="Carrillo J."/>
            <person name="Kijimoto T."/>
            <person name="Eskalen A."/>
            <person name="O'Donnell K."/>
            <person name="Kasson M."/>
        </authorList>
    </citation>
    <scope>NUCLEOTIDE SEQUENCE [LARGE SCALE GENOMIC DNA]</scope>
    <source>
        <strain evidence="2 3">NRRL62584</strain>
    </source>
</reference>
<dbReference type="Proteomes" id="UP000288168">
    <property type="component" value="Unassembled WGS sequence"/>
</dbReference>
<proteinExistence type="predicted"/>
<sequence length="204" mass="23053">MTPSPTDLSLGEELQHGEALCPDPDRGAAPAPLPIRTDVSQTELSGWDRLYNQCIEADPAFGTHDALSWLERLVSPTSLWPSHCHLVFAVGMIPDSPTVCTPLTRCIYRYRWELLQAENRHPTLTELLHFFNCTQWDQHMRTAAAAYDIDPDFEFPVQPSTPVADMPDPWQPQLSPALSPEQQQSGRLKRRTDDNLLMHRRAAS</sequence>
<protein>
    <submittedName>
        <fullName evidence="2">Uncharacterized protein</fullName>
    </submittedName>
</protein>
<keyword evidence="3" id="KW-1185">Reference proteome</keyword>